<evidence type="ECO:0000313" key="10">
    <source>
        <dbReference type="Proteomes" id="UP000612361"/>
    </source>
</evidence>
<dbReference type="SMART" id="SM00304">
    <property type="entry name" value="HAMP"/>
    <property type="match status" value="1"/>
</dbReference>
<evidence type="ECO:0000313" key="9">
    <source>
        <dbReference type="EMBL" id="MBC3935247.1"/>
    </source>
</evidence>
<dbReference type="PANTHER" id="PTHR43531">
    <property type="entry name" value="PROTEIN ICFG"/>
    <property type="match status" value="1"/>
</dbReference>
<reference evidence="9" key="1">
    <citation type="submission" date="2020-08" db="EMBL/GenBank/DDBJ databases">
        <title>Novel species isolated from subtropical streams in China.</title>
        <authorList>
            <person name="Lu H."/>
        </authorList>
    </citation>
    <scope>NUCLEOTIDE SEQUENCE</scope>
    <source>
        <strain evidence="9">CY7W</strain>
    </source>
</reference>
<dbReference type="CDD" id="cd11386">
    <property type="entry name" value="MCP_signal"/>
    <property type="match status" value="1"/>
</dbReference>
<keyword evidence="6" id="KW-1133">Transmembrane helix</keyword>
<dbReference type="InterPro" id="IPR051310">
    <property type="entry name" value="MCP_chemotaxis"/>
</dbReference>
<evidence type="ECO:0000256" key="6">
    <source>
        <dbReference type="SAM" id="Phobius"/>
    </source>
</evidence>
<dbReference type="InterPro" id="IPR004090">
    <property type="entry name" value="Chemotax_Me-accpt_rcpt"/>
</dbReference>
<keyword evidence="1" id="KW-0488">Methylation</keyword>
<keyword evidence="10" id="KW-1185">Reference proteome</keyword>
<dbReference type="CDD" id="cd06225">
    <property type="entry name" value="HAMP"/>
    <property type="match status" value="1"/>
</dbReference>
<dbReference type="PROSITE" id="PS50885">
    <property type="entry name" value="HAMP"/>
    <property type="match status" value="1"/>
</dbReference>
<evidence type="ECO:0000259" key="7">
    <source>
        <dbReference type="PROSITE" id="PS50111"/>
    </source>
</evidence>
<dbReference type="EMBL" id="JACOGG010000006">
    <property type="protein sequence ID" value="MBC3935247.1"/>
    <property type="molecule type" value="Genomic_DNA"/>
</dbReference>
<dbReference type="Pfam" id="PF12729">
    <property type="entry name" value="4HB_MCP_1"/>
    <property type="match status" value="1"/>
</dbReference>
<sequence>MLKTILTRITIRLRLTLGFGIVLLFTSGILGLGLFKLSQLQRSADYIFQTKVASLDAATEMREQGRALTLTLRKMTAPRDQSEAEKETKRLVSALSSFEESEAVAKKLLSDPNDLTRLQAAIVQKQAVLAIIKKIQTFVAEGNYFDASGLLQTEFLVPHEKWMTELTELAKLQHDAMRSTYEQSLANYRSSVISLLLIGVLTLATGALAGWLIARSIISPLKAAVHIADGIANNNLTARIEVRTQDELGELLGSLRQMQDNFVQTITRIKDGASTITTASQEIATGNADLSSRTENQAGSLEETASSMEELTSTVRQNADNARQANQLVLSASQVAIKGGSVVGQVVETMGQIKSSSQKIVDIISVIDGIAFQTNILALNAAVEAARAGEQGRGFAVVAAEVRNLAQRSAGAAKEIKQLIDDSVGNVERGSLLVDDAGKTMHDIVSSVQHVADIMSEITAASTEQSAGIEQVNLAITEMDEMTQQNAALVEQAAAAAESMEEQALVLAQAVSVFRLP</sequence>
<dbReference type="InterPro" id="IPR004089">
    <property type="entry name" value="MCPsignal_dom"/>
</dbReference>
<comment type="caution">
    <text evidence="9">The sequence shown here is derived from an EMBL/GenBank/DDBJ whole genome shotgun (WGS) entry which is preliminary data.</text>
</comment>
<feature type="region of interest" description="Disordered" evidence="5">
    <location>
        <begin position="287"/>
        <end position="306"/>
    </location>
</feature>
<dbReference type="GO" id="GO:0004888">
    <property type="term" value="F:transmembrane signaling receptor activity"/>
    <property type="evidence" value="ECO:0007669"/>
    <property type="project" value="InterPro"/>
</dbReference>
<dbReference type="PRINTS" id="PR00260">
    <property type="entry name" value="CHEMTRNSDUCR"/>
</dbReference>
<keyword evidence="6" id="KW-0472">Membrane</keyword>
<dbReference type="RefSeq" id="WP_186880826.1">
    <property type="nucleotide sequence ID" value="NZ_JACOGG010000006.1"/>
</dbReference>
<name>A0A923I2E5_9BURK</name>
<dbReference type="GO" id="GO:0007165">
    <property type="term" value="P:signal transduction"/>
    <property type="evidence" value="ECO:0007669"/>
    <property type="project" value="UniProtKB-KW"/>
</dbReference>
<feature type="coiled-coil region" evidence="4">
    <location>
        <begin position="472"/>
        <end position="499"/>
    </location>
</feature>
<dbReference type="SMART" id="SM00283">
    <property type="entry name" value="MA"/>
    <property type="match status" value="1"/>
</dbReference>
<dbReference type="GO" id="GO:0005886">
    <property type="term" value="C:plasma membrane"/>
    <property type="evidence" value="ECO:0007669"/>
    <property type="project" value="TreeGrafter"/>
</dbReference>
<evidence type="ECO:0000256" key="1">
    <source>
        <dbReference type="ARBA" id="ARBA00022481"/>
    </source>
</evidence>
<dbReference type="Pfam" id="PF00015">
    <property type="entry name" value="MCPsignal"/>
    <property type="match status" value="1"/>
</dbReference>
<evidence type="ECO:0000259" key="8">
    <source>
        <dbReference type="PROSITE" id="PS50885"/>
    </source>
</evidence>
<dbReference type="FunFam" id="1.10.287.950:FF:000002">
    <property type="entry name" value="Methyl-accepting chemotaxis protein"/>
    <property type="match status" value="1"/>
</dbReference>
<evidence type="ECO:0000256" key="3">
    <source>
        <dbReference type="PROSITE-ProRule" id="PRU00284"/>
    </source>
</evidence>
<evidence type="ECO:0000256" key="4">
    <source>
        <dbReference type="SAM" id="Coils"/>
    </source>
</evidence>
<dbReference type="Proteomes" id="UP000612361">
    <property type="component" value="Unassembled WGS sequence"/>
</dbReference>
<dbReference type="SUPFAM" id="SSF58104">
    <property type="entry name" value="Methyl-accepting chemotaxis protein (MCP) signaling domain"/>
    <property type="match status" value="1"/>
</dbReference>
<feature type="domain" description="HAMP" evidence="8">
    <location>
        <begin position="215"/>
        <end position="267"/>
    </location>
</feature>
<dbReference type="InterPro" id="IPR003660">
    <property type="entry name" value="HAMP_dom"/>
</dbReference>
<dbReference type="PANTHER" id="PTHR43531:SF14">
    <property type="entry name" value="METHYL-ACCEPTING CHEMOTAXIS PROTEIN I-RELATED"/>
    <property type="match status" value="1"/>
</dbReference>
<feature type="domain" description="Methyl-accepting transducer" evidence="7">
    <location>
        <begin position="272"/>
        <end position="501"/>
    </location>
</feature>
<comment type="similarity">
    <text evidence="2">Belongs to the methyl-accepting chemotaxis (MCP) protein family.</text>
</comment>
<accession>A0A923I2E5</accession>
<dbReference type="PROSITE" id="PS50111">
    <property type="entry name" value="CHEMOTAXIS_TRANSDUC_2"/>
    <property type="match status" value="1"/>
</dbReference>
<evidence type="ECO:0000256" key="2">
    <source>
        <dbReference type="ARBA" id="ARBA00029447"/>
    </source>
</evidence>
<organism evidence="9 10">
    <name type="scientific">Undibacterium rugosum</name>
    <dbReference type="NCBI Taxonomy" id="2762291"/>
    <lineage>
        <taxon>Bacteria</taxon>
        <taxon>Pseudomonadati</taxon>
        <taxon>Pseudomonadota</taxon>
        <taxon>Betaproteobacteria</taxon>
        <taxon>Burkholderiales</taxon>
        <taxon>Oxalobacteraceae</taxon>
        <taxon>Undibacterium</taxon>
    </lineage>
</organism>
<keyword evidence="6" id="KW-0812">Transmembrane</keyword>
<protein>
    <submittedName>
        <fullName evidence="9">MCP four helix bundle domain-containing protein</fullName>
    </submittedName>
</protein>
<dbReference type="Pfam" id="PF00672">
    <property type="entry name" value="HAMP"/>
    <property type="match status" value="1"/>
</dbReference>
<feature type="transmembrane region" description="Helical" evidence="6">
    <location>
        <begin position="192"/>
        <end position="214"/>
    </location>
</feature>
<feature type="transmembrane region" description="Helical" evidence="6">
    <location>
        <begin position="15"/>
        <end position="35"/>
    </location>
</feature>
<dbReference type="AlphaFoldDB" id="A0A923I2E5"/>
<proteinExistence type="inferred from homology"/>
<gene>
    <name evidence="9" type="ORF">H8K47_07740</name>
</gene>
<dbReference type="GO" id="GO:0006935">
    <property type="term" value="P:chemotaxis"/>
    <property type="evidence" value="ECO:0007669"/>
    <property type="project" value="InterPro"/>
</dbReference>
<dbReference type="Gene3D" id="1.10.287.950">
    <property type="entry name" value="Methyl-accepting chemotaxis protein"/>
    <property type="match status" value="1"/>
</dbReference>
<dbReference type="InterPro" id="IPR024478">
    <property type="entry name" value="HlyB_4HB_MCP"/>
</dbReference>
<evidence type="ECO:0000256" key="5">
    <source>
        <dbReference type="SAM" id="MobiDB-lite"/>
    </source>
</evidence>
<keyword evidence="3" id="KW-0807">Transducer</keyword>
<keyword evidence="4" id="KW-0175">Coiled coil</keyword>